<feature type="transmembrane region" description="Helical" evidence="1">
    <location>
        <begin position="26"/>
        <end position="46"/>
    </location>
</feature>
<reference evidence="2" key="1">
    <citation type="journal article" date="2017" name="Science">
        <title>Giant viruses with an expanded complement of translation system components.</title>
        <authorList>
            <person name="Schulz F."/>
            <person name="Yutin N."/>
            <person name="Ivanova N.N."/>
            <person name="Ortega D.R."/>
            <person name="Lee T.K."/>
            <person name="Vierheilig J."/>
            <person name="Daims H."/>
            <person name="Horn M."/>
            <person name="Wagner M."/>
            <person name="Jensen G.J."/>
            <person name="Kyrpides N.C."/>
            <person name="Koonin E.V."/>
            <person name="Woyke T."/>
        </authorList>
    </citation>
    <scope>NUCLEOTIDE SEQUENCE</scope>
    <source>
        <strain evidence="2">CTV1</strain>
    </source>
</reference>
<evidence type="ECO:0008006" key="3">
    <source>
        <dbReference type="Google" id="ProtNLM"/>
    </source>
</evidence>
<name>A0A1V0S9A3_9VIRU</name>
<feature type="transmembrane region" description="Helical" evidence="1">
    <location>
        <begin position="5"/>
        <end position="20"/>
    </location>
</feature>
<dbReference type="EMBL" id="KY684083">
    <property type="protein sequence ID" value="ARF08296.1"/>
    <property type="molecule type" value="Genomic_DNA"/>
</dbReference>
<evidence type="ECO:0000256" key="1">
    <source>
        <dbReference type="SAM" id="Phobius"/>
    </source>
</evidence>
<keyword evidence="1" id="KW-1133">Transmembrane helix</keyword>
<gene>
    <name evidence="2" type="ORF">Catovirus_1_346</name>
</gene>
<proteinExistence type="predicted"/>
<keyword evidence="1" id="KW-0472">Membrane</keyword>
<evidence type="ECO:0000313" key="2">
    <source>
        <dbReference type="EMBL" id="ARF08296.1"/>
    </source>
</evidence>
<organism evidence="2">
    <name type="scientific">Catovirus CTV1</name>
    <dbReference type="NCBI Taxonomy" id="1977631"/>
    <lineage>
        <taxon>Viruses</taxon>
        <taxon>Varidnaviria</taxon>
        <taxon>Bamfordvirae</taxon>
        <taxon>Nucleocytoviricota</taxon>
        <taxon>Megaviricetes</taxon>
        <taxon>Imitervirales</taxon>
        <taxon>Mimiviridae</taxon>
        <taxon>Klosneuvirinae</taxon>
        <taxon>Catovirus</taxon>
    </lineage>
</organism>
<protein>
    <recommendedName>
        <fullName evidence="3">Transmembrane protein</fullName>
    </recommendedName>
</protein>
<keyword evidence="1" id="KW-0812">Transmembrane</keyword>
<accession>A0A1V0S9A3</accession>
<sequence>MNIVIILFIIIFLITIYLFAPNLALSVWIIIAALMSFIVYDYYYTINKISENNSKQCVKTGCSGQICSSRPEISTCEWKCEYDCYKNSNCVNIDGQCQWEPNEKINKCLDKCKNQILGL</sequence>